<evidence type="ECO:0000313" key="2">
    <source>
        <dbReference type="Proteomes" id="UP000199021"/>
    </source>
</evidence>
<dbReference type="InParanoid" id="A0A1H9I4H4"/>
<dbReference type="Proteomes" id="UP000199021">
    <property type="component" value="Unassembled WGS sequence"/>
</dbReference>
<protein>
    <submittedName>
        <fullName evidence="1">Carbonic anhydrase or acetyltransferase, isoleucine patch superfamily</fullName>
    </submittedName>
</protein>
<dbReference type="RefSeq" id="WP_090169284.1">
    <property type="nucleotide sequence ID" value="NZ_FOFB01000014.1"/>
</dbReference>
<dbReference type="SUPFAM" id="SSF51161">
    <property type="entry name" value="Trimeric LpxA-like enzymes"/>
    <property type="match status" value="1"/>
</dbReference>
<dbReference type="GO" id="GO:0016740">
    <property type="term" value="F:transferase activity"/>
    <property type="evidence" value="ECO:0007669"/>
    <property type="project" value="UniProtKB-KW"/>
</dbReference>
<keyword evidence="2" id="KW-1185">Reference proteome</keyword>
<dbReference type="FunCoup" id="A0A1H9I4H4">
    <property type="interactions" value="108"/>
</dbReference>
<dbReference type="STRING" id="478744.SAMN05444359_11436"/>
<reference evidence="2" key="1">
    <citation type="submission" date="2016-10" db="EMBL/GenBank/DDBJ databases">
        <authorList>
            <person name="Varghese N."/>
            <person name="Submissions S."/>
        </authorList>
    </citation>
    <scope>NUCLEOTIDE SEQUENCE [LARGE SCALE GENOMIC DNA]</scope>
    <source>
        <strain evidence="2">DSM 24740</strain>
    </source>
</reference>
<dbReference type="PANTHER" id="PTHR13061:SF29">
    <property type="entry name" value="GAMMA CARBONIC ANHYDRASE-LIKE 1, MITOCHONDRIAL-RELATED"/>
    <property type="match status" value="1"/>
</dbReference>
<dbReference type="EMBL" id="FOFB01000014">
    <property type="protein sequence ID" value="SEQ69463.1"/>
    <property type="molecule type" value="Genomic_DNA"/>
</dbReference>
<evidence type="ECO:0000313" key="1">
    <source>
        <dbReference type="EMBL" id="SEQ69463.1"/>
    </source>
</evidence>
<dbReference type="InterPro" id="IPR050484">
    <property type="entry name" value="Transf_Hexapept/Carb_Anhydrase"/>
</dbReference>
<name>A0A1H9I4H4_9BACT</name>
<dbReference type="CDD" id="cd04645">
    <property type="entry name" value="LbH_gamma_CA_like"/>
    <property type="match status" value="1"/>
</dbReference>
<organism evidence="1 2">
    <name type="scientific">Neolewinella agarilytica</name>
    <dbReference type="NCBI Taxonomy" id="478744"/>
    <lineage>
        <taxon>Bacteria</taxon>
        <taxon>Pseudomonadati</taxon>
        <taxon>Bacteroidota</taxon>
        <taxon>Saprospiria</taxon>
        <taxon>Saprospirales</taxon>
        <taxon>Lewinellaceae</taxon>
        <taxon>Neolewinella</taxon>
    </lineage>
</organism>
<dbReference type="InterPro" id="IPR047324">
    <property type="entry name" value="LbH_gamma_CA-like"/>
</dbReference>
<sequence>MLLIPVRGHTPTYGENCFIAENATLIGELTMGNDCSVWFTAVIRADVNAITIGDRVNIQDGACIHCTYERAATTIGNDVSIGHRAIVHGCVIHDSVLIGMGAIVMDDAVVESNVIIGAGAVVPAGMRCEANSVYAGVPAKKIKDLDPAQRADTIERIAGAYLKYASWFKPQ</sequence>
<accession>A0A1H9I4H4</accession>
<dbReference type="Pfam" id="PF00132">
    <property type="entry name" value="Hexapep"/>
    <property type="match status" value="1"/>
</dbReference>
<keyword evidence="1" id="KW-0808">Transferase</keyword>
<dbReference type="PANTHER" id="PTHR13061">
    <property type="entry name" value="DYNACTIN SUBUNIT P25"/>
    <property type="match status" value="1"/>
</dbReference>
<dbReference type="InterPro" id="IPR001451">
    <property type="entry name" value="Hexapep"/>
</dbReference>
<gene>
    <name evidence="1" type="ORF">SAMN05444359_11436</name>
</gene>
<dbReference type="OrthoDB" id="9803036at2"/>
<proteinExistence type="predicted"/>
<dbReference type="AlphaFoldDB" id="A0A1H9I4H4"/>
<dbReference type="Gene3D" id="2.160.10.10">
    <property type="entry name" value="Hexapeptide repeat proteins"/>
    <property type="match status" value="1"/>
</dbReference>
<dbReference type="InterPro" id="IPR011004">
    <property type="entry name" value="Trimer_LpxA-like_sf"/>
</dbReference>